<reference evidence="2" key="3">
    <citation type="submission" date="2023-05" db="EMBL/GenBank/DDBJ databases">
        <authorList>
            <person name="Smith C.H."/>
        </authorList>
    </citation>
    <scope>NUCLEOTIDE SEQUENCE</scope>
    <source>
        <strain evidence="2">CHS0354</strain>
        <tissue evidence="2">Mantle</tissue>
    </source>
</reference>
<dbReference type="EMBL" id="JAEAOA010000750">
    <property type="protein sequence ID" value="KAK3582094.1"/>
    <property type="molecule type" value="Genomic_DNA"/>
</dbReference>
<reference evidence="2" key="1">
    <citation type="journal article" date="2021" name="Genome Biol. Evol.">
        <title>A High-Quality Reference Genome for a Parasitic Bivalve with Doubly Uniparental Inheritance (Bivalvia: Unionida).</title>
        <authorList>
            <person name="Smith C.H."/>
        </authorList>
    </citation>
    <scope>NUCLEOTIDE SEQUENCE</scope>
    <source>
        <strain evidence="2">CHS0354</strain>
    </source>
</reference>
<organism evidence="2 3">
    <name type="scientific">Potamilus streckersoni</name>
    <dbReference type="NCBI Taxonomy" id="2493646"/>
    <lineage>
        <taxon>Eukaryota</taxon>
        <taxon>Metazoa</taxon>
        <taxon>Spiralia</taxon>
        <taxon>Lophotrochozoa</taxon>
        <taxon>Mollusca</taxon>
        <taxon>Bivalvia</taxon>
        <taxon>Autobranchia</taxon>
        <taxon>Heteroconchia</taxon>
        <taxon>Palaeoheterodonta</taxon>
        <taxon>Unionida</taxon>
        <taxon>Unionoidea</taxon>
        <taxon>Unionidae</taxon>
        <taxon>Ambleminae</taxon>
        <taxon>Lampsilini</taxon>
        <taxon>Potamilus</taxon>
    </lineage>
</organism>
<accession>A0AAE0RZ23</accession>
<dbReference type="Proteomes" id="UP001195483">
    <property type="component" value="Unassembled WGS sequence"/>
</dbReference>
<feature type="region of interest" description="Disordered" evidence="1">
    <location>
        <begin position="32"/>
        <end position="52"/>
    </location>
</feature>
<evidence type="ECO:0000313" key="3">
    <source>
        <dbReference type="Proteomes" id="UP001195483"/>
    </source>
</evidence>
<gene>
    <name evidence="2" type="ORF">CHS0354_012401</name>
</gene>
<evidence type="ECO:0000256" key="1">
    <source>
        <dbReference type="SAM" id="MobiDB-lite"/>
    </source>
</evidence>
<name>A0AAE0RZ23_9BIVA</name>
<reference evidence="2" key="2">
    <citation type="journal article" date="2021" name="Genome Biol. Evol.">
        <title>Developing a high-quality reference genome for a parasitic bivalve with doubly uniparental inheritance (Bivalvia: Unionida).</title>
        <authorList>
            <person name="Smith C.H."/>
        </authorList>
    </citation>
    <scope>NUCLEOTIDE SEQUENCE</scope>
    <source>
        <strain evidence="2">CHS0354</strain>
        <tissue evidence="2">Mantle</tissue>
    </source>
</reference>
<keyword evidence="3" id="KW-1185">Reference proteome</keyword>
<protein>
    <submittedName>
        <fullName evidence="2">Uncharacterized protein</fullName>
    </submittedName>
</protein>
<comment type="caution">
    <text evidence="2">The sequence shown here is derived from an EMBL/GenBank/DDBJ whole genome shotgun (WGS) entry which is preliminary data.</text>
</comment>
<evidence type="ECO:0000313" key="2">
    <source>
        <dbReference type="EMBL" id="KAK3582094.1"/>
    </source>
</evidence>
<dbReference type="AlphaFoldDB" id="A0AAE0RZ23"/>
<sequence>MDTKHENGSSWNLGAQEKRTTLLLIREDKTIKETTTGKARKRKFSNHRTPSPSRPYLLDLLLQSKYHHLQCLQQNPTCNWVVNRGGNFMKKRHSEKM</sequence>
<proteinExistence type="predicted"/>